<feature type="region of interest" description="Disordered" evidence="1">
    <location>
        <begin position="1"/>
        <end position="136"/>
    </location>
</feature>
<evidence type="ECO:0000313" key="3">
    <source>
        <dbReference type="Proteomes" id="UP001583177"/>
    </source>
</evidence>
<dbReference type="Proteomes" id="UP001583177">
    <property type="component" value="Unassembled WGS sequence"/>
</dbReference>
<comment type="caution">
    <text evidence="2">The sequence shown here is derived from an EMBL/GenBank/DDBJ whole genome shotgun (WGS) entry which is preliminary data.</text>
</comment>
<organism evidence="2 3">
    <name type="scientific">Diaporthe australafricana</name>
    <dbReference type="NCBI Taxonomy" id="127596"/>
    <lineage>
        <taxon>Eukaryota</taxon>
        <taxon>Fungi</taxon>
        <taxon>Dikarya</taxon>
        <taxon>Ascomycota</taxon>
        <taxon>Pezizomycotina</taxon>
        <taxon>Sordariomycetes</taxon>
        <taxon>Sordariomycetidae</taxon>
        <taxon>Diaporthales</taxon>
        <taxon>Diaporthaceae</taxon>
        <taxon>Diaporthe</taxon>
    </lineage>
</organism>
<proteinExistence type="predicted"/>
<reference evidence="2 3" key="1">
    <citation type="journal article" date="2024" name="IMA Fungus">
        <title>IMA Genome - F19 : A genome assembly and annotation guide to empower mycologists, including annotated draft genome sequences of Ceratocystis pirilliformis, Diaporthe australafricana, Fusarium ophioides, Paecilomyces lecythidis, and Sporothrix stenoceras.</title>
        <authorList>
            <person name="Aylward J."/>
            <person name="Wilson A.M."/>
            <person name="Visagie C.M."/>
            <person name="Spraker J."/>
            <person name="Barnes I."/>
            <person name="Buitendag C."/>
            <person name="Ceriani C."/>
            <person name="Del Mar Angel L."/>
            <person name="du Plessis D."/>
            <person name="Fuchs T."/>
            <person name="Gasser K."/>
            <person name="Kramer D."/>
            <person name="Li W."/>
            <person name="Munsamy K."/>
            <person name="Piso A."/>
            <person name="Price J.L."/>
            <person name="Sonnekus B."/>
            <person name="Thomas C."/>
            <person name="van der Nest A."/>
            <person name="van Dijk A."/>
            <person name="van Heerden A."/>
            <person name="van Vuuren N."/>
            <person name="Yilmaz N."/>
            <person name="Duong T.A."/>
            <person name="van der Merwe N.A."/>
            <person name="Wingfield M.J."/>
            <person name="Wingfield B.D."/>
        </authorList>
    </citation>
    <scope>NUCLEOTIDE SEQUENCE [LARGE SCALE GENOMIC DNA]</scope>
    <source>
        <strain evidence="2 3">CMW 18300</strain>
    </source>
</reference>
<sequence length="212" mass="23652">MARSESSRRQPSRRDNKGGSRRDRDRDRDRSRDRDSIDLVDYDDEPRGRHKRPAPSRRSTYNDANGSSEYYYDDEDRHYPPRSSDHKSSRKQSRGGGGGGGRRYRSETRSPSADGRRGDRDRSRDRSVDNKKKRNQMIKAGLSAAAMEAFRQRSRPGDWVGAKGVRVATAAISAAMINTGIDKNPNHGAMGNILKSAVGGLVFDKIANGGKK</sequence>
<feature type="compositionally biased region" description="Polar residues" evidence="1">
    <location>
        <begin position="57"/>
        <end position="68"/>
    </location>
</feature>
<dbReference type="EMBL" id="JAWRVE010000145">
    <property type="protein sequence ID" value="KAL1853913.1"/>
    <property type="molecule type" value="Genomic_DNA"/>
</dbReference>
<protein>
    <submittedName>
        <fullName evidence="2">Uncharacterized protein</fullName>
    </submittedName>
</protein>
<name>A0ABR3W6B2_9PEZI</name>
<feature type="compositionally biased region" description="Basic and acidic residues" evidence="1">
    <location>
        <begin position="1"/>
        <end position="37"/>
    </location>
</feature>
<feature type="compositionally biased region" description="Basic and acidic residues" evidence="1">
    <location>
        <begin position="75"/>
        <end position="87"/>
    </location>
</feature>
<accession>A0ABR3W6B2</accession>
<evidence type="ECO:0000256" key="1">
    <source>
        <dbReference type="SAM" id="MobiDB-lite"/>
    </source>
</evidence>
<gene>
    <name evidence="2" type="ORF">Daus18300_011655</name>
</gene>
<evidence type="ECO:0000313" key="2">
    <source>
        <dbReference type="EMBL" id="KAL1853913.1"/>
    </source>
</evidence>
<keyword evidence="3" id="KW-1185">Reference proteome</keyword>
<feature type="compositionally biased region" description="Basic and acidic residues" evidence="1">
    <location>
        <begin position="104"/>
        <end position="130"/>
    </location>
</feature>